<dbReference type="GO" id="GO:0003723">
    <property type="term" value="F:RNA binding"/>
    <property type="evidence" value="ECO:0007669"/>
    <property type="project" value="InterPro"/>
</dbReference>
<comment type="caution">
    <text evidence="8">The sequence shown here is derived from an EMBL/GenBank/DDBJ whole genome shotgun (WGS) entry which is preliminary data.</text>
</comment>
<dbReference type="InterPro" id="IPR033697">
    <property type="entry name" value="Ribonuclease_T2_eukaryotic"/>
</dbReference>
<evidence type="ECO:0000313" key="9">
    <source>
        <dbReference type="Proteomes" id="UP000224567"/>
    </source>
</evidence>
<sequence>MKMKNLSLLLLTLTLLFISVCSQVQQTQFVYRWPETYCEKATPTVACTKIPLQFTLVGFWGTDSSGGIQQGCPDTGTYDWAKVFTTETINKLTAFWPSLSTQDPKEMWKAAWTTYGTCLISKFKTPTQYFNRAIRLSDAIGGGNLLQGQLIGKDGIVPCDSATYTNAEILKSLTAVTTVNNQKEKKVSFTCNSINSTHAYLNQVTFCYTNNAQYYTDCPTAVISKRCNVPNIIVPRPPTPTARASSLQDLLTGEKIGPNVLWETLGQLF</sequence>
<dbReference type="InterPro" id="IPR036430">
    <property type="entry name" value="RNase_T2-like_sf"/>
</dbReference>
<evidence type="ECO:0000256" key="3">
    <source>
        <dbReference type="ARBA" id="ARBA00022759"/>
    </source>
</evidence>
<gene>
    <name evidence="8" type="ORF">CQW23_16221</name>
</gene>
<name>A0A2G2WAC9_CAPBA</name>
<feature type="chain" id="PRO_5013713509" evidence="7">
    <location>
        <begin position="23"/>
        <end position="269"/>
    </location>
</feature>
<dbReference type="PANTHER" id="PTHR11240">
    <property type="entry name" value="RIBONUCLEASE T2"/>
    <property type="match status" value="1"/>
</dbReference>
<dbReference type="SUPFAM" id="SSF55895">
    <property type="entry name" value="Ribonuclease Rh-like"/>
    <property type="match status" value="1"/>
</dbReference>
<dbReference type="InterPro" id="IPR001568">
    <property type="entry name" value="RNase_T2-like"/>
</dbReference>
<keyword evidence="5" id="KW-0456">Lyase</keyword>
<evidence type="ECO:0000256" key="4">
    <source>
        <dbReference type="ARBA" id="ARBA00023157"/>
    </source>
</evidence>
<keyword evidence="2" id="KW-0540">Nuclease</keyword>
<dbReference type="GO" id="GO:0006401">
    <property type="term" value="P:RNA catabolic process"/>
    <property type="evidence" value="ECO:0007669"/>
    <property type="project" value="TreeGrafter"/>
</dbReference>
<dbReference type="Pfam" id="PF00445">
    <property type="entry name" value="Ribonuclease_T2"/>
    <property type="match status" value="1"/>
</dbReference>
<reference evidence="9" key="2">
    <citation type="journal article" date="2017" name="J. Anim. Genet.">
        <title>Multiple reference genome sequences of hot pepper reveal the massive evolution of plant disease resistance genes by retroduplication.</title>
        <authorList>
            <person name="Kim S."/>
            <person name="Park J."/>
            <person name="Yeom S.-I."/>
            <person name="Kim Y.-M."/>
            <person name="Seo E."/>
            <person name="Kim K.-T."/>
            <person name="Kim M.-S."/>
            <person name="Lee J.M."/>
            <person name="Cheong K."/>
            <person name="Shin H.-S."/>
            <person name="Kim S.-B."/>
            <person name="Han K."/>
            <person name="Lee J."/>
            <person name="Park M."/>
            <person name="Lee H.-A."/>
            <person name="Lee H.-Y."/>
            <person name="Lee Y."/>
            <person name="Oh S."/>
            <person name="Lee J.H."/>
            <person name="Choi E."/>
            <person name="Choi E."/>
            <person name="Lee S.E."/>
            <person name="Jeon J."/>
            <person name="Kim H."/>
            <person name="Choi G."/>
            <person name="Song H."/>
            <person name="Lee J."/>
            <person name="Lee S.-C."/>
            <person name="Kwon J.-K."/>
            <person name="Lee H.-Y."/>
            <person name="Koo N."/>
            <person name="Hong Y."/>
            <person name="Kim R.W."/>
            <person name="Kang W.-H."/>
            <person name="Huh J.H."/>
            <person name="Kang B.-C."/>
            <person name="Yang T.-J."/>
            <person name="Lee Y.-H."/>
            <person name="Bennetzen J.L."/>
            <person name="Choi D."/>
        </authorList>
    </citation>
    <scope>NUCLEOTIDE SEQUENCE [LARGE SCALE GENOMIC DNA]</scope>
    <source>
        <strain evidence="9">cv. PBC81</strain>
    </source>
</reference>
<keyword evidence="9" id="KW-1185">Reference proteome</keyword>
<keyword evidence="3" id="KW-0378">Hydrolase</keyword>
<dbReference type="PANTHER" id="PTHR11240:SF60">
    <property type="entry name" value="RIBONUCLEASE T2"/>
    <property type="match status" value="1"/>
</dbReference>
<evidence type="ECO:0000256" key="5">
    <source>
        <dbReference type="ARBA" id="ARBA00023239"/>
    </source>
</evidence>
<evidence type="ECO:0000256" key="7">
    <source>
        <dbReference type="SAM" id="SignalP"/>
    </source>
</evidence>
<proteinExistence type="inferred from homology"/>
<dbReference type="OrthoDB" id="1298232at2759"/>
<dbReference type="AlphaFoldDB" id="A0A2G2WAC9"/>
<protein>
    <submittedName>
        <fullName evidence="8">Uncharacterized protein</fullName>
    </submittedName>
</protein>
<dbReference type="CDD" id="cd01061">
    <property type="entry name" value="RNase_T2_euk"/>
    <property type="match status" value="1"/>
</dbReference>
<dbReference type="GO" id="GO:0005576">
    <property type="term" value="C:extracellular region"/>
    <property type="evidence" value="ECO:0007669"/>
    <property type="project" value="TreeGrafter"/>
</dbReference>
<keyword evidence="3" id="KW-0255">Endonuclease</keyword>
<comment type="similarity">
    <text evidence="1 6">Belongs to the RNase T2 family.</text>
</comment>
<dbReference type="GO" id="GO:0033897">
    <property type="term" value="F:ribonuclease T2 activity"/>
    <property type="evidence" value="ECO:0007669"/>
    <property type="project" value="InterPro"/>
</dbReference>
<keyword evidence="7" id="KW-0732">Signal</keyword>
<evidence type="ECO:0000256" key="1">
    <source>
        <dbReference type="ARBA" id="ARBA00007469"/>
    </source>
</evidence>
<feature type="signal peptide" evidence="7">
    <location>
        <begin position="1"/>
        <end position="22"/>
    </location>
</feature>
<evidence type="ECO:0000313" key="8">
    <source>
        <dbReference type="EMBL" id="PHT42196.1"/>
    </source>
</evidence>
<dbReference type="Proteomes" id="UP000224567">
    <property type="component" value="Unassembled WGS sequence"/>
</dbReference>
<organism evidence="8 9">
    <name type="scientific">Capsicum baccatum</name>
    <name type="common">Peruvian pepper</name>
    <dbReference type="NCBI Taxonomy" id="33114"/>
    <lineage>
        <taxon>Eukaryota</taxon>
        <taxon>Viridiplantae</taxon>
        <taxon>Streptophyta</taxon>
        <taxon>Embryophyta</taxon>
        <taxon>Tracheophyta</taxon>
        <taxon>Spermatophyta</taxon>
        <taxon>Magnoliopsida</taxon>
        <taxon>eudicotyledons</taxon>
        <taxon>Gunneridae</taxon>
        <taxon>Pentapetalae</taxon>
        <taxon>asterids</taxon>
        <taxon>lamiids</taxon>
        <taxon>Solanales</taxon>
        <taxon>Solanaceae</taxon>
        <taxon>Solanoideae</taxon>
        <taxon>Capsiceae</taxon>
        <taxon>Capsicum</taxon>
    </lineage>
</organism>
<keyword evidence="4" id="KW-1015">Disulfide bond</keyword>
<evidence type="ECO:0000256" key="6">
    <source>
        <dbReference type="RuleBase" id="RU004328"/>
    </source>
</evidence>
<dbReference type="Gene3D" id="3.90.730.10">
    <property type="entry name" value="Ribonuclease T2-like"/>
    <property type="match status" value="1"/>
</dbReference>
<evidence type="ECO:0000256" key="2">
    <source>
        <dbReference type="ARBA" id="ARBA00022722"/>
    </source>
</evidence>
<accession>A0A2G2WAC9</accession>
<reference evidence="8 9" key="1">
    <citation type="journal article" date="2017" name="Genome Biol.">
        <title>New reference genome sequences of hot pepper reveal the massive evolution of plant disease-resistance genes by retroduplication.</title>
        <authorList>
            <person name="Kim S."/>
            <person name="Park J."/>
            <person name="Yeom S.I."/>
            <person name="Kim Y.M."/>
            <person name="Seo E."/>
            <person name="Kim K.T."/>
            <person name="Kim M.S."/>
            <person name="Lee J.M."/>
            <person name="Cheong K."/>
            <person name="Shin H.S."/>
            <person name="Kim S.B."/>
            <person name="Han K."/>
            <person name="Lee J."/>
            <person name="Park M."/>
            <person name="Lee H.A."/>
            <person name="Lee H.Y."/>
            <person name="Lee Y."/>
            <person name="Oh S."/>
            <person name="Lee J.H."/>
            <person name="Choi E."/>
            <person name="Choi E."/>
            <person name="Lee S.E."/>
            <person name="Jeon J."/>
            <person name="Kim H."/>
            <person name="Choi G."/>
            <person name="Song H."/>
            <person name="Lee J."/>
            <person name="Lee S.C."/>
            <person name="Kwon J.K."/>
            <person name="Lee H.Y."/>
            <person name="Koo N."/>
            <person name="Hong Y."/>
            <person name="Kim R.W."/>
            <person name="Kang W.H."/>
            <person name="Huh J.H."/>
            <person name="Kang B.C."/>
            <person name="Yang T.J."/>
            <person name="Lee Y.H."/>
            <person name="Bennetzen J.L."/>
            <person name="Choi D."/>
        </authorList>
    </citation>
    <scope>NUCLEOTIDE SEQUENCE [LARGE SCALE GENOMIC DNA]</scope>
    <source>
        <strain evidence="9">cv. PBC81</strain>
    </source>
</reference>
<dbReference type="EMBL" id="MLFT02000007">
    <property type="protein sequence ID" value="PHT42196.1"/>
    <property type="molecule type" value="Genomic_DNA"/>
</dbReference>